<dbReference type="Gene3D" id="3.30.160.60">
    <property type="entry name" value="Classic Zinc Finger"/>
    <property type="match status" value="1"/>
</dbReference>
<reference evidence="3 4" key="1">
    <citation type="journal article" date="2012" name="Appl. Environ. Microbiol.">
        <title>Short-read sequencing for genomic analysis of the brown rot fungus Fibroporia radiculosa.</title>
        <authorList>
            <person name="Tang J.D."/>
            <person name="Perkins A.D."/>
            <person name="Sonstegard T.S."/>
            <person name="Schroeder S.G."/>
            <person name="Burgess S.C."/>
            <person name="Diehl S.V."/>
        </authorList>
    </citation>
    <scope>NUCLEOTIDE SEQUENCE [LARGE SCALE GENOMIC DNA]</scope>
    <source>
        <strain evidence="3 4">TFFH 294</strain>
    </source>
</reference>
<dbReference type="InterPro" id="IPR013087">
    <property type="entry name" value="Znf_C2H2_type"/>
</dbReference>
<dbReference type="STRING" id="599839.J4I9J4"/>
<sequence length="280" mass="31329">METSNDVDFMTFMLPFDQEFDLDLSMAPPMDPFSIPLDPIFLGDNAVPHEPTLASGHRDDALTLSSFSPSHQGINSRCHLLQADVAVPSLPILWDGLTPASSMVHPSFASPLPFAKSPVPQSAPTASQEEIIPILGKRRRRVSETYPDISHVSKRKLPITRESKVVPDDAETIRCLYGGCGRTVTATEIGRHVCNEHVPPPRPSHVRCGWEGCPDPARLRRLDGLRKHIEAHAQLRVKCPLCNKKFSRTDSCKRHVDLEHKEDVAEADHSDHRRKRQRRA</sequence>
<dbReference type="AlphaFoldDB" id="J4I9J4"/>
<name>J4I9J4_9APHY</name>
<dbReference type="OrthoDB" id="3059753at2759"/>
<dbReference type="HOGENOM" id="CLU_994109_0_0_1"/>
<dbReference type="PROSITE" id="PS50157">
    <property type="entry name" value="ZINC_FINGER_C2H2_2"/>
    <property type="match status" value="1"/>
</dbReference>
<evidence type="ECO:0000259" key="2">
    <source>
        <dbReference type="PROSITE" id="PS50157"/>
    </source>
</evidence>
<gene>
    <name evidence="3" type="ORF">FIBRA_03315</name>
</gene>
<keyword evidence="4" id="KW-1185">Reference proteome</keyword>
<protein>
    <recommendedName>
        <fullName evidence="2">C2H2-type domain-containing protein</fullName>
    </recommendedName>
</protein>
<dbReference type="InParanoid" id="J4I9J4"/>
<dbReference type="PROSITE" id="PS00028">
    <property type="entry name" value="ZINC_FINGER_C2H2_1"/>
    <property type="match status" value="1"/>
</dbReference>
<accession>J4I9J4</accession>
<dbReference type="GO" id="GO:0008270">
    <property type="term" value="F:zinc ion binding"/>
    <property type="evidence" value="ECO:0007669"/>
    <property type="project" value="UniProtKB-KW"/>
</dbReference>
<dbReference type="RefSeq" id="XP_012180549.1">
    <property type="nucleotide sequence ID" value="XM_012325159.1"/>
</dbReference>
<feature type="domain" description="C2H2-type" evidence="2">
    <location>
        <begin position="237"/>
        <end position="265"/>
    </location>
</feature>
<keyword evidence="1" id="KW-0479">Metal-binding</keyword>
<proteinExistence type="predicted"/>
<keyword evidence="1" id="KW-0863">Zinc-finger</keyword>
<evidence type="ECO:0000313" key="3">
    <source>
        <dbReference type="EMBL" id="CCM01266.1"/>
    </source>
</evidence>
<evidence type="ECO:0000256" key="1">
    <source>
        <dbReference type="PROSITE-ProRule" id="PRU00042"/>
    </source>
</evidence>
<keyword evidence="1" id="KW-0862">Zinc</keyword>
<dbReference type="Proteomes" id="UP000006352">
    <property type="component" value="Unassembled WGS sequence"/>
</dbReference>
<organism evidence="3 4">
    <name type="scientific">Fibroporia radiculosa</name>
    <dbReference type="NCBI Taxonomy" id="599839"/>
    <lineage>
        <taxon>Eukaryota</taxon>
        <taxon>Fungi</taxon>
        <taxon>Dikarya</taxon>
        <taxon>Basidiomycota</taxon>
        <taxon>Agaricomycotina</taxon>
        <taxon>Agaricomycetes</taxon>
        <taxon>Polyporales</taxon>
        <taxon>Fibroporiaceae</taxon>
        <taxon>Fibroporia</taxon>
    </lineage>
</organism>
<evidence type="ECO:0000313" key="4">
    <source>
        <dbReference type="Proteomes" id="UP000006352"/>
    </source>
</evidence>
<dbReference type="EMBL" id="HE797024">
    <property type="protein sequence ID" value="CCM01266.1"/>
    <property type="molecule type" value="Genomic_DNA"/>
</dbReference>
<dbReference type="SMART" id="SM00355">
    <property type="entry name" value="ZnF_C2H2"/>
    <property type="match status" value="3"/>
</dbReference>
<dbReference type="GeneID" id="24096177"/>